<keyword evidence="3" id="KW-1185">Reference proteome</keyword>
<gene>
    <name evidence="2" type="ordered locus">KQS_11935</name>
</gene>
<name>H8XR64_FLAIG</name>
<dbReference type="Gene3D" id="3.40.630.30">
    <property type="match status" value="1"/>
</dbReference>
<reference evidence="3" key="2">
    <citation type="submission" date="2012-03" db="EMBL/GenBank/DDBJ databases">
        <title>Complete genome sequence of Flavobacterium indicum GPTSA100-9T, isolated from warm spring water.</title>
        <authorList>
            <person name="Barbier P."/>
            <person name="Houel A."/>
            <person name="Loux V."/>
            <person name="Poulain J."/>
            <person name="Bernardet J.-F."/>
            <person name="Touchon M."/>
            <person name="Duchaud E."/>
        </authorList>
    </citation>
    <scope>NUCLEOTIDE SEQUENCE [LARGE SCALE GENOMIC DNA]</scope>
    <source>
        <strain evidence="3">DSM 17447 / CIP 109464 / GPTSA100-9</strain>
    </source>
</reference>
<dbReference type="PATRIC" id="fig|1094466.5.peg.2334"/>
<dbReference type="OrthoDB" id="9793389at2"/>
<dbReference type="AlphaFoldDB" id="H8XR64"/>
<dbReference type="SUPFAM" id="SSF55729">
    <property type="entry name" value="Acyl-CoA N-acyltransferases (Nat)"/>
    <property type="match status" value="1"/>
</dbReference>
<dbReference type="CDD" id="cd04301">
    <property type="entry name" value="NAT_SF"/>
    <property type="match status" value="1"/>
</dbReference>
<accession>H8XR64</accession>
<evidence type="ECO:0000259" key="1">
    <source>
        <dbReference type="PROSITE" id="PS51729"/>
    </source>
</evidence>
<keyword evidence="2" id="KW-0012">Acyltransferase</keyword>
<dbReference type="PROSITE" id="PS51729">
    <property type="entry name" value="GNAT_YJDJ"/>
    <property type="match status" value="1"/>
</dbReference>
<sequence>MSINIRLEANEKKGAFHLEEDGMERGLMTFVWASTDKIIIDHTEVDPTSGGKGFGKMLVEAAVTTAREKGIKIIPLCPFAKKIIEKTPEFQDVL</sequence>
<dbReference type="EMBL" id="HE774682">
    <property type="protein sequence ID" value="CCG54298.1"/>
    <property type="molecule type" value="Genomic_DNA"/>
</dbReference>
<dbReference type="InterPro" id="IPR016181">
    <property type="entry name" value="Acyl_CoA_acyltransferase"/>
</dbReference>
<evidence type="ECO:0000313" key="2">
    <source>
        <dbReference type="EMBL" id="CCG54298.1"/>
    </source>
</evidence>
<feature type="domain" description="N-acetyltransferase" evidence="1">
    <location>
        <begin position="8"/>
        <end position="94"/>
    </location>
</feature>
<protein>
    <submittedName>
        <fullName evidence="2">Probable Acyl-CoA N-acyltransferase</fullName>
    </submittedName>
</protein>
<dbReference type="STRING" id="1094466.KQS_11935"/>
<evidence type="ECO:0000313" key="3">
    <source>
        <dbReference type="Proteomes" id="UP000007599"/>
    </source>
</evidence>
<dbReference type="InterPro" id="IPR045057">
    <property type="entry name" value="Gcn5-rel_NAT"/>
</dbReference>
<reference evidence="2 3" key="1">
    <citation type="journal article" date="2012" name="J. Bacteriol.">
        <title>Complete Genome Sequence of Flavobacterium indicum GPSTA100-9T, Isolated from Warm Spring Water.</title>
        <authorList>
            <person name="Barbier P."/>
            <person name="Houel A."/>
            <person name="Loux V."/>
            <person name="Poulain J."/>
            <person name="Bernardet J.F."/>
            <person name="Touchon M."/>
            <person name="Duchaud E."/>
        </authorList>
    </citation>
    <scope>NUCLEOTIDE SEQUENCE [LARGE SCALE GENOMIC DNA]</scope>
    <source>
        <strain evidence="3">DSM 17447 / CIP 109464 / GPTSA100-9</strain>
    </source>
</reference>
<dbReference type="InterPro" id="IPR031165">
    <property type="entry name" value="GNAT_YJDJ"/>
</dbReference>
<dbReference type="PANTHER" id="PTHR31435:SF10">
    <property type="entry name" value="BSR4717 PROTEIN"/>
    <property type="match status" value="1"/>
</dbReference>
<dbReference type="HOGENOM" id="CLU_132888_2_2_10"/>
<dbReference type="Pfam" id="PF14542">
    <property type="entry name" value="Acetyltransf_CG"/>
    <property type="match status" value="1"/>
</dbReference>
<dbReference type="GO" id="GO:0016746">
    <property type="term" value="F:acyltransferase activity"/>
    <property type="evidence" value="ECO:0007669"/>
    <property type="project" value="UniProtKB-KW"/>
</dbReference>
<dbReference type="PANTHER" id="PTHR31435">
    <property type="entry name" value="PROTEIN NATD1"/>
    <property type="match status" value="1"/>
</dbReference>
<dbReference type="KEGG" id="fin:KQS_11935"/>
<proteinExistence type="predicted"/>
<dbReference type="Proteomes" id="UP000007599">
    <property type="component" value="Chromosome I"/>
</dbReference>
<dbReference type="RefSeq" id="WP_014389416.1">
    <property type="nucleotide sequence ID" value="NC_017025.1"/>
</dbReference>
<organism evidence="2 3">
    <name type="scientific">Flavobacterium indicum (strain DSM 17447 / CIP 109464 / GPTSA100-9)</name>
    <dbReference type="NCBI Taxonomy" id="1094466"/>
    <lineage>
        <taxon>Bacteria</taxon>
        <taxon>Pseudomonadati</taxon>
        <taxon>Bacteroidota</taxon>
        <taxon>Flavobacteriia</taxon>
        <taxon>Flavobacteriales</taxon>
        <taxon>Flavobacteriaceae</taxon>
        <taxon>Flavobacterium</taxon>
    </lineage>
</organism>
<dbReference type="eggNOG" id="COG2388">
    <property type="taxonomic scope" value="Bacteria"/>
</dbReference>
<keyword evidence="2" id="KW-0808">Transferase</keyword>